<dbReference type="GeneID" id="27344340"/>
<dbReference type="VEuPathDB" id="FungiDB:PV07_05146"/>
<proteinExistence type="predicted"/>
<dbReference type="HOGENOM" id="CLU_1749440_0_0_1"/>
<organism evidence="2 3">
    <name type="scientific">Cladophialophora immunda</name>
    <dbReference type="NCBI Taxonomy" id="569365"/>
    <lineage>
        <taxon>Eukaryota</taxon>
        <taxon>Fungi</taxon>
        <taxon>Dikarya</taxon>
        <taxon>Ascomycota</taxon>
        <taxon>Pezizomycotina</taxon>
        <taxon>Eurotiomycetes</taxon>
        <taxon>Chaetothyriomycetidae</taxon>
        <taxon>Chaetothyriales</taxon>
        <taxon>Herpotrichiellaceae</taxon>
        <taxon>Cladophialophora</taxon>
    </lineage>
</organism>
<dbReference type="Proteomes" id="UP000054466">
    <property type="component" value="Unassembled WGS sequence"/>
</dbReference>
<name>A0A0D2AVM2_9EURO</name>
<keyword evidence="3" id="KW-1185">Reference proteome</keyword>
<dbReference type="EMBL" id="KN847042">
    <property type="protein sequence ID" value="KIW29322.1"/>
    <property type="molecule type" value="Genomic_DNA"/>
</dbReference>
<gene>
    <name evidence="2" type="ORF">PV07_05146</name>
</gene>
<evidence type="ECO:0000256" key="1">
    <source>
        <dbReference type="SAM" id="MobiDB-lite"/>
    </source>
</evidence>
<protein>
    <submittedName>
        <fullName evidence="2">Uncharacterized protein</fullName>
    </submittedName>
</protein>
<dbReference type="AlphaFoldDB" id="A0A0D2AVM2"/>
<feature type="region of interest" description="Disordered" evidence="1">
    <location>
        <begin position="84"/>
        <end position="106"/>
    </location>
</feature>
<feature type="compositionally biased region" description="Basic and acidic residues" evidence="1">
    <location>
        <begin position="92"/>
        <end position="106"/>
    </location>
</feature>
<evidence type="ECO:0000313" key="3">
    <source>
        <dbReference type="Proteomes" id="UP000054466"/>
    </source>
</evidence>
<accession>A0A0D2AVM2</accession>
<sequence>MSSLRKRPALPAGIIETGPQLIWMDLATHSRSTHFSRRAKAIRPQHAQYFPTYMLMNSSSLHHRVCGTCHTKLECKGILTKKAHASTRRAKKNPEKRQISPKTERVSKTSSTFRFSFLRLNLFEVRGRELAALIKTEHGIKTEVKQKVT</sequence>
<evidence type="ECO:0000313" key="2">
    <source>
        <dbReference type="EMBL" id="KIW29322.1"/>
    </source>
</evidence>
<reference evidence="2 3" key="1">
    <citation type="submission" date="2015-01" db="EMBL/GenBank/DDBJ databases">
        <title>The Genome Sequence of Cladophialophora immunda CBS83496.</title>
        <authorList>
            <consortium name="The Broad Institute Genomics Platform"/>
            <person name="Cuomo C."/>
            <person name="de Hoog S."/>
            <person name="Gorbushina A."/>
            <person name="Stielow B."/>
            <person name="Teixiera M."/>
            <person name="Abouelleil A."/>
            <person name="Chapman S.B."/>
            <person name="Priest M."/>
            <person name="Young S.K."/>
            <person name="Wortman J."/>
            <person name="Nusbaum C."/>
            <person name="Birren B."/>
        </authorList>
    </citation>
    <scope>NUCLEOTIDE SEQUENCE [LARGE SCALE GENOMIC DNA]</scope>
    <source>
        <strain evidence="2 3">CBS 83496</strain>
    </source>
</reference>
<dbReference type="RefSeq" id="XP_016249538.1">
    <property type="nucleotide sequence ID" value="XM_016392019.1"/>
</dbReference>